<dbReference type="AlphaFoldDB" id="A0A3P3UAK2"/>
<accession>A0A3P3UAK2</accession>
<dbReference type="Pfam" id="PF00535">
    <property type="entry name" value="Glycos_transf_2"/>
    <property type="match status" value="1"/>
</dbReference>
<dbReference type="PANTHER" id="PTHR43630">
    <property type="entry name" value="POLY-BETA-1,6-N-ACETYL-D-GLUCOSAMINE SYNTHASE"/>
    <property type="match status" value="1"/>
</dbReference>
<keyword evidence="2" id="KW-0808">Transferase</keyword>
<gene>
    <name evidence="2" type="ORF">EHV15_23045</name>
</gene>
<evidence type="ECO:0000313" key="2">
    <source>
        <dbReference type="EMBL" id="RRJ65473.1"/>
    </source>
</evidence>
<protein>
    <submittedName>
        <fullName evidence="2">Glycosyltransferase</fullName>
    </submittedName>
</protein>
<evidence type="ECO:0000313" key="3">
    <source>
        <dbReference type="Proteomes" id="UP000267017"/>
    </source>
</evidence>
<comment type="caution">
    <text evidence="2">The sequence shown here is derived from an EMBL/GenBank/DDBJ whole genome shotgun (WGS) entry which is preliminary data.</text>
</comment>
<feature type="domain" description="Glycosyltransferase 2-like" evidence="1">
    <location>
        <begin position="34"/>
        <end position="165"/>
    </location>
</feature>
<evidence type="ECO:0000259" key="1">
    <source>
        <dbReference type="Pfam" id="PF00535"/>
    </source>
</evidence>
<proteinExistence type="predicted"/>
<dbReference type="GO" id="GO:0016740">
    <property type="term" value="F:transferase activity"/>
    <property type="evidence" value="ECO:0007669"/>
    <property type="project" value="UniProtKB-KW"/>
</dbReference>
<dbReference type="SUPFAM" id="SSF53448">
    <property type="entry name" value="Nucleotide-diphospho-sugar transferases"/>
    <property type="match status" value="1"/>
</dbReference>
<sequence length="406" mass="47861">MTNKISEHIKLCSEGLREKVEKIKEFITEDIGISIIVLSKNEERCIKRCVDAIMADICSDDEVIVIDTGSNDKTLEIIRNREYFRKIRILEKKWGGSFSEIRNFGISISKKEWIFFVDADETIEKGSISNLKRNLKEINMLYIDVVCCPAIVNIEGKHVIQTARRIIPNNGKIEYFGKIHEEPKYIENKRPCEFIAFDNVILHHDGYMKSVILEKNKQQRNITLLKSIIEEEPDNPRWFYLYSRDGKGFIDNESYKENLLKTIEFSKDLEEFKEYKVRALSDLIEYYLSQGMLEKANQTLKNLKSLEINVSDVLFWEITINLIVMQCNYKKFIEKIIEYKKEHTAVEYGSLNSNGFHLDYLLSRLFFNIREYEKSFSIFNKLEKVGFGDYKKDYYSLQESLKKYLG</sequence>
<name>A0A3P3UAK2_9BACL</name>
<dbReference type="PANTHER" id="PTHR43630:SF2">
    <property type="entry name" value="GLYCOSYLTRANSFERASE"/>
    <property type="match status" value="1"/>
</dbReference>
<dbReference type="InterPro" id="IPR001173">
    <property type="entry name" value="Glyco_trans_2-like"/>
</dbReference>
<dbReference type="OrthoDB" id="9815923at2"/>
<organism evidence="2 3">
    <name type="scientific">Paenibacillus oralis</name>
    <dbReference type="NCBI Taxonomy" id="2490856"/>
    <lineage>
        <taxon>Bacteria</taxon>
        <taxon>Bacillati</taxon>
        <taxon>Bacillota</taxon>
        <taxon>Bacilli</taxon>
        <taxon>Bacillales</taxon>
        <taxon>Paenibacillaceae</taxon>
        <taxon>Paenibacillus</taxon>
    </lineage>
</organism>
<dbReference type="Proteomes" id="UP000267017">
    <property type="component" value="Unassembled WGS sequence"/>
</dbReference>
<keyword evidence="3" id="KW-1185">Reference proteome</keyword>
<dbReference type="Gene3D" id="3.90.550.10">
    <property type="entry name" value="Spore Coat Polysaccharide Biosynthesis Protein SpsA, Chain A"/>
    <property type="match status" value="1"/>
</dbReference>
<dbReference type="InterPro" id="IPR029044">
    <property type="entry name" value="Nucleotide-diphossugar_trans"/>
</dbReference>
<dbReference type="EMBL" id="RRCN01000001">
    <property type="protein sequence ID" value="RRJ65473.1"/>
    <property type="molecule type" value="Genomic_DNA"/>
</dbReference>
<reference evidence="2 3" key="1">
    <citation type="submission" date="2018-11" db="EMBL/GenBank/DDBJ databases">
        <title>Genome sequencing of Paenibacillus sp. KCOM 3021 (= ChDC PVNT-B20).</title>
        <authorList>
            <person name="Kook J.-K."/>
            <person name="Park S.-N."/>
            <person name="Lim Y.K."/>
        </authorList>
    </citation>
    <scope>NUCLEOTIDE SEQUENCE [LARGE SCALE GENOMIC DNA]</scope>
    <source>
        <strain evidence="2 3">KCOM 3021</strain>
    </source>
</reference>
<dbReference type="RefSeq" id="WP_128633280.1">
    <property type="nucleotide sequence ID" value="NZ_RRCN01000001.1"/>
</dbReference>